<feature type="compositionally biased region" description="Pro residues" evidence="1">
    <location>
        <begin position="281"/>
        <end position="293"/>
    </location>
</feature>
<reference evidence="3 4" key="1">
    <citation type="submission" date="2016-11" db="EMBL/GenBank/DDBJ databases">
        <authorList>
            <person name="Jaros S."/>
            <person name="Januszkiewicz K."/>
            <person name="Wedrychowicz H."/>
        </authorList>
    </citation>
    <scope>NUCLEOTIDE SEQUENCE [LARGE SCALE GENOMIC DNA]</scope>
</reference>
<feature type="region of interest" description="Disordered" evidence="1">
    <location>
        <begin position="351"/>
        <end position="478"/>
    </location>
</feature>
<feature type="compositionally biased region" description="Basic and acidic residues" evidence="1">
    <location>
        <begin position="405"/>
        <end position="416"/>
    </location>
</feature>
<feature type="compositionally biased region" description="Acidic residues" evidence="1">
    <location>
        <begin position="14"/>
        <end position="26"/>
    </location>
</feature>
<dbReference type="STRING" id="796604.A0A2X0NRJ9"/>
<feature type="region of interest" description="Disordered" evidence="1">
    <location>
        <begin position="141"/>
        <end position="161"/>
    </location>
</feature>
<feature type="compositionally biased region" description="Pro residues" evidence="1">
    <location>
        <begin position="509"/>
        <end position="536"/>
    </location>
</feature>
<keyword evidence="2" id="KW-0812">Transmembrane</keyword>
<feature type="transmembrane region" description="Helical" evidence="2">
    <location>
        <begin position="816"/>
        <end position="837"/>
    </location>
</feature>
<protein>
    <submittedName>
        <fullName evidence="3">BQ5605_C014g07546 protein</fullName>
    </submittedName>
</protein>
<keyword evidence="2" id="KW-0472">Membrane</keyword>
<feature type="region of interest" description="Disordered" evidence="1">
    <location>
        <begin position="492"/>
        <end position="676"/>
    </location>
</feature>
<feature type="compositionally biased region" description="Basic and acidic residues" evidence="1">
    <location>
        <begin position="180"/>
        <end position="193"/>
    </location>
</feature>
<evidence type="ECO:0000256" key="2">
    <source>
        <dbReference type="SAM" id="Phobius"/>
    </source>
</evidence>
<keyword evidence="4" id="KW-1185">Reference proteome</keyword>
<feature type="compositionally biased region" description="Low complexity" evidence="1">
    <location>
        <begin position="294"/>
        <end position="303"/>
    </location>
</feature>
<evidence type="ECO:0000313" key="4">
    <source>
        <dbReference type="Proteomes" id="UP000249464"/>
    </source>
</evidence>
<feature type="compositionally biased region" description="Acidic residues" evidence="1">
    <location>
        <begin position="450"/>
        <end position="471"/>
    </location>
</feature>
<sequence>MTPHPRPHVHPPSEDDPEEEEEDDDNDTGRISLSTATTTHDLAVRGGREDEDRWDPLDLQDDPSFEGLLTRPGQTSTPQKARGMNKGLFDQDEEPSSEADDWLRGDGIRLTRQRLANLPLVDAEAQQRTHSSTSITNTRIARGASSPIYAPSPSTGSSTLVDPREDEIDLIMARRRLKEKARAGREQGEEVTIRHGNGVTTLREEAEDEEEEARTEIAAPRTRPNNEHDHRSPSPPRPFSNPTPRRRGAPLESYLQSHTTPRYTTSRTSPLPTATPLAPGSFPPIPSRTPLPPSQLSSTPLPRHTGRAQILDAFNRFIQGPNGALTLSAERRAALTRKNVRAEAEAREVLMRSKTSSVGSSQLKRSNSTMRTVKGTPHPTGWYAFEPRAIETGDTEASSPNVRNGRGEAQDREAQPKSKPFTNTRFKRQDFVEDEGDRSRERNSRTQGYEGDDSAPEEEDDVEQEEGEEEEAVYRATGGGRSAIEYAMAKSFIASPVKTKPRVNSPPRSTIPPRPMTPPSPTPPELPPMPPTPSPQSSPTARRRRVPLTTQTNSSSSAAATPSFRSLTKKVLPQSSTPPRSPPPLPRTTHPDHPRSSTPPRSTRFIPPSPSRTPLSKRSSTTPPSKKPTPKLPFVSPSKSPVNSPPPRVTYQVQERSFRNEKEEQEQIDPSRDDDQHLLELVEELARIVRSRSIESSREESGENLDEGARGFYGEEDAALLRRNEDVLREAEECVREGRDLEVVLRGEEREGKMNEATIQTLLQRLDEAETIDESLLSRMDALRSTLDTLGRDLGAQVSLAVQTKLEEEASQRGNWLMWGVACQFVLIWVVMCLANYRASRLYDSSFIDPFTHPALYYISPSTTTHHISEETLALFSPVPIRGRGVGQRGLNYVLLVMRRLVGGIGRGEKGFGFGMGGMGKGRGVVERVPF</sequence>
<feature type="compositionally biased region" description="Basic and acidic residues" evidence="1">
    <location>
        <begin position="427"/>
        <end position="444"/>
    </location>
</feature>
<dbReference type="Proteomes" id="UP000249464">
    <property type="component" value="Unassembled WGS sequence"/>
</dbReference>
<feature type="compositionally biased region" description="Basic and acidic residues" evidence="1">
    <location>
        <begin position="42"/>
        <end position="56"/>
    </location>
</feature>
<feature type="compositionally biased region" description="Low complexity" evidence="1">
    <location>
        <begin position="549"/>
        <end position="578"/>
    </location>
</feature>
<feature type="compositionally biased region" description="Low complexity" evidence="1">
    <location>
        <begin position="259"/>
        <end position="279"/>
    </location>
</feature>
<dbReference type="EMBL" id="FQNC01000016">
    <property type="protein sequence ID" value="SGY19047.1"/>
    <property type="molecule type" value="Genomic_DNA"/>
</dbReference>
<proteinExistence type="predicted"/>
<gene>
    <name evidence="3" type="primary">BQ5605_C014g07546</name>
    <name evidence="3" type="ORF">BQ5605_C014G07546</name>
</gene>
<organism evidence="3 4">
    <name type="scientific">Microbotryum silenes-dioicae</name>
    <dbReference type="NCBI Taxonomy" id="796604"/>
    <lineage>
        <taxon>Eukaryota</taxon>
        <taxon>Fungi</taxon>
        <taxon>Dikarya</taxon>
        <taxon>Basidiomycota</taxon>
        <taxon>Pucciniomycotina</taxon>
        <taxon>Microbotryomycetes</taxon>
        <taxon>Microbotryales</taxon>
        <taxon>Microbotryaceae</taxon>
        <taxon>Microbotryum</taxon>
    </lineage>
</organism>
<feature type="region of interest" description="Disordered" evidence="1">
    <location>
        <begin position="1"/>
        <end position="105"/>
    </location>
</feature>
<feature type="region of interest" description="Disordered" evidence="1">
    <location>
        <begin position="179"/>
        <end position="303"/>
    </location>
</feature>
<feature type="compositionally biased region" description="Acidic residues" evidence="1">
    <location>
        <begin position="90"/>
        <end position="100"/>
    </location>
</feature>
<evidence type="ECO:0000256" key="1">
    <source>
        <dbReference type="SAM" id="MobiDB-lite"/>
    </source>
</evidence>
<feature type="compositionally biased region" description="Low complexity" evidence="1">
    <location>
        <begin position="632"/>
        <end position="642"/>
    </location>
</feature>
<evidence type="ECO:0000313" key="3">
    <source>
        <dbReference type="EMBL" id="SGY19047.1"/>
    </source>
</evidence>
<feature type="compositionally biased region" description="Polar residues" evidence="1">
    <location>
        <begin position="353"/>
        <end position="371"/>
    </location>
</feature>
<accession>A0A2X0NRJ9</accession>
<feature type="compositionally biased region" description="Low complexity" evidence="1">
    <location>
        <begin position="612"/>
        <end position="624"/>
    </location>
</feature>
<dbReference type="AlphaFoldDB" id="A0A2X0NRJ9"/>
<name>A0A2X0NRJ9_9BASI</name>
<feature type="compositionally biased region" description="Polar residues" evidence="1">
    <location>
        <begin position="29"/>
        <end position="40"/>
    </location>
</feature>
<keyword evidence="2" id="KW-1133">Transmembrane helix</keyword>